<accession>A0A8H4MGR2</accession>
<proteinExistence type="predicted"/>
<dbReference type="EMBL" id="JAIBSC010000003">
    <property type="protein sequence ID" value="KAH1911234.1"/>
    <property type="molecule type" value="Genomic_DNA"/>
</dbReference>
<gene>
    <name evidence="2" type="ORF">KXV57_004636</name>
</gene>
<evidence type="ECO:0000313" key="3">
    <source>
        <dbReference type="Proteomes" id="UP000813423"/>
    </source>
</evidence>
<name>A0A8H4MGR2_ASPFM</name>
<evidence type="ECO:0000313" key="2">
    <source>
        <dbReference type="EMBL" id="KAH1911234.1"/>
    </source>
</evidence>
<dbReference type="Proteomes" id="UP000813423">
    <property type="component" value="Unassembled WGS sequence"/>
</dbReference>
<feature type="compositionally biased region" description="Basic and acidic residues" evidence="1">
    <location>
        <begin position="11"/>
        <end position="20"/>
    </location>
</feature>
<sequence>MVHESSQVASKKVDSLHDGHSRTSPAFVAGDVALWWVGGGLGLPAINGRWERMTDLGSFLDVAGTEAAVVLAGASDELGIDIEDLRHDFLEDGPLGVDLWLVRMKSSYQFHWDDDVTSDWRIADHKSALRSNVISLERLWCLDSQTWDRRLLKPRQ</sequence>
<evidence type="ECO:0000256" key="1">
    <source>
        <dbReference type="SAM" id="MobiDB-lite"/>
    </source>
</evidence>
<reference evidence="2" key="1">
    <citation type="submission" date="2021-08" db="EMBL/GenBank/DDBJ databases">
        <title>Global Aspergillus fumigatus from environmental and clinical sources.</title>
        <authorList>
            <person name="Barber A."/>
            <person name="Sae-Ong T."/>
        </authorList>
    </citation>
    <scope>NUCLEOTIDE SEQUENCE</scope>
    <source>
        <strain evidence="2">NRZ-2016-071</strain>
    </source>
</reference>
<organism evidence="2 3">
    <name type="scientific">Aspergillus fumigatus</name>
    <name type="common">Neosartorya fumigata</name>
    <dbReference type="NCBI Taxonomy" id="746128"/>
    <lineage>
        <taxon>Eukaryota</taxon>
        <taxon>Fungi</taxon>
        <taxon>Dikarya</taxon>
        <taxon>Ascomycota</taxon>
        <taxon>Pezizomycotina</taxon>
        <taxon>Eurotiomycetes</taxon>
        <taxon>Eurotiomycetidae</taxon>
        <taxon>Eurotiales</taxon>
        <taxon>Aspergillaceae</taxon>
        <taxon>Aspergillus</taxon>
        <taxon>Aspergillus subgen. Fumigati</taxon>
    </lineage>
</organism>
<feature type="region of interest" description="Disordered" evidence="1">
    <location>
        <begin position="1"/>
        <end position="20"/>
    </location>
</feature>
<protein>
    <submittedName>
        <fullName evidence="2">Uncharacterized protein</fullName>
    </submittedName>
</protein>
<dbReference type="AlphaFoldDB" id="A0A8H4MGR2"/>
<comment type="caution">
    <text evidence="2">The sequence shown here is derived from an EMBL/GenBank/DDBJ whole genome shotgun (WGS) entry which is preliminary data.</text>
</comment>